<evidence type="ECO:0000313" key="2">
    <source>
        <dbReference type="Proteomes" id="UP000018144"/>
    </source>
</evidence>
<protein>
    <submittedName>
        <fullName evidence="1">Uncharacterized protein</fullName>
    </submittedName>
</protein>
<dbReference type="AlphaFoldDB" id="U4L4I0"/>
<accession>U4L4I0</accession>
<sequence>MGSFNPSAVELSILVTDRASQLCENCLRKLPVRNFEKGRPLLGGKNSAHQSCYASYRRYKIPSRANRIEEFTRRLQHPFATPL</sequence>
<gene>
    <name evidence="1" type="ORF">PCON_11566</name>
</gene>
<reference evidence="1 2" key="1">
    <citation type="journal article" date="2013" name="PLoS Genet.">
        <title>The genome and development-dependent transcriptomes of Pyronema confluens: a window into fungal evolution.</title>
        <authorList>
            <person name="Traeger S."/>
            <person name="Altegoer F."/>
            <person name="Freitag M."/>
            <person name="Gabaldon T."/>
            <person name="Kempken F."/>
            <person name="Kumar A."/>
            <person name="Marcet-Houben M."/>
            <person name="Poggeler S."/>
            <person name="Stajich J.E."/>
            <person name="Nowrousian M."/>
        </authorList>
    </citation>
    <scope>NUCLEOTIDE SEQUENCE [LARGE SCALE GENOMIC DNA]</scope>
    <source>
        <strain evidence="2">CBS 100304</strain>
        <tissue evidence="1">Vegetative mycelium</tissue>
    </source>
</reference>
<dbReference type="Proteomes" id="UP000018144">
    <property type="component" value="Unassembled WGS sequence"/>
</dbReference>
<dbReference type="EMBL" id="HF935656">
    <property type="protein sequence ID" value="CCX11972.1"/>
    <property type="molecule type" value="Genomic_DNA"/>
</dbReference>
<evidence type="ECO:0000313" key="1">
    <source>
        <dbReference type="EMBL" id="CCX11972.1"/>
    </source>
</evidence>
<name>U4L4I0_PYROM</name>
<organism evidence="1 2">
    <name type="scientific">Pyronema omphalodes (strain CBS 100304)</name>
    <name type="common">Pyronema confluens</name>
    <dbReference type="NCBI Taxonomy" id="1076935"/>
    <lineage>
        <taxon>Eukaryota</taxon>
        <taxon>Fungi</taxon>
        <taxon>Dikarya</taxon>
        <taxon>Ascomycota</taxon>
        <taxon>Pezizomycotina</taxon>
        <taxon>Pezizomycetes</taxon>
        <taxon>Pezizales</taxon>
        <taxon>Pyronemataceae</taxon>
        <taxon>Pyronema</taxon>
    </lineage>
</organism>
<keyword evidence="2" id="KW-1185">Reference proteome</keyword>
<proteinExistence type="predicted"/>